<organism evidence="3 4">
    <name type="scientific">Morchella conica CCBAS932</name>
    <dbReference type="NCBI Taxonomy" id="1392247"/>
    <lineage>
        <taxon>Eukaryota</taxon>
        <taxon>Fungi</taxon>
        <taxon>Dikarya</taxon>
        <taxon>Ascomycota</taxon>
        <taxon>Pezizomycotina</taxon>
        <taxon>Pezizomycetes</taxon>
        <taxon>Pezizales</taxon>
        <taxon>Morchellaceae</taxon>
        <taxon>Morchella</taxon>
    </lineage>
</organism>
<dbReference type="AlphaFoldDB" id="A0A3N4KN51"/>
<protein>
    <submittedName>
        <fullName evidence="3">Uncharacterized protein</fullName>
    </submittedName>
</protein>
<gene>
    <name evidence="3" type="ORF">P167DRAFT_540274</name>
</gene>
<proteinExistence type="predicted"/>
<evidence type="ECO:0000256" key="1">
    <source>
        <dbReference type="SAM" id="MobiDB-lite"/>
    </source>
</evidence>
<sequence>MHSHRFILLLLIAVVLTLHPAATATNPAIKSIELEASSGAHPKPPRVMAAARACKGKAENCGDGAVDKHGRRRKSNGEWV</sequence>
<feature type="region of interest" description="Disordered" evidence="1">
    <location>
        <begin position="60"/>
        <end position="80"/>
    </location>
</feature>
<keyword evidence="4" id="KW-1185">Reference proteome</keyword>
<accession>A0A3N4KN51</accession>
<feature type="signal peptide" evidence="2">
    <location>
        <begin position="1"/>
        <end position="24"/>
    </location>
</feature>
<reference evidence="3 4" key="1">
    <citation type="journal article" date="2018" name="Nat. Ecol. Evol.">
        <title>Pezizomycetes genomes reveal the molecular basis of ectomycorrhizal truffle lifestyle.</title>
        <authorList>
            <person name="Murat C."/>
            <person name="Payen T."/>
            <person name="Noel B."/>
            <person name="Kuo A."/>
            <person name="Morin E."/>
            <person name="Chen J."/>
            <person name="Kohler A."/>
            <person name="Krizsan K."/>
            <person name="Balestrini R."/>
            <person name="Da Silva C."/>
            <person name="Montanini B."/>
            <person name="Hainaut M."/>
            <person name="Levati E."/>
            <person name="Barry K.W."/>
            <person name="Belfiori B."/>
            <person name="Cichocki N."/>
            <person name="Clum A."/>
            <person name="Dockter R.B."/>
            <person name="Fauchery L."/>
            <person name="Guy J."/>
            <person name="Iotti M."/>
            <person name="Le Tacon F."/>
            <person name="Lindquist E.A."/>
            <person name="Lipzen A."/>
            <person name="Malagnac F."/>
            <person name="Mello A."/>
            <person name="Molinier V."/>
            <person name="Miyauchi S."/>
            <person name="Poulain J."/>
            <person name="Riccioni C."/>
            <person name="Rubini A."/>
            <person name="Sitrit Y."/>
            <person name="Splivallo R."/>
            <person name="Traeger S."/>
            <person name="Wang M."/>
            <person name="Zifcakova L."/>
            <person name="Wipf D."/>
            <person name="Zambonelli A."/>
            <person name="Paolocci F."/>
            <person name="Nowrousian M."/>
            <person name="Ottonello S."/>
            <person name="Baldrian P."/>
            <person name="Spatafora J.W."/>
            <person name="Henrissat B."/>
            <person name="Nagy L.G."/>
            <person name="Aury J.M."/>
            <person name="Wincker P."/>
            <person name="Grigoriev I.V."/>
            <person name="Bonfante P."/>
            <person name="Martin F.M."/>
        </authorList>
    </citation>
    <scope>NUCLEOTIDE SEQUENCE [LARGE SCALE GENOMIC DNA]</scope>
    <source>
        <strain evidence="3 4">CCBAS932</strain>
    </source>
</reference>
<dbReference type="Proteomes" id="UP000277580">
    <property type="component" value="Unassembled WGS sequence"/>
</dbReference>
<feature type="chain" id="PRO_5017978481" evidence="2">
    <location>
        <begin position="25"/>
        <end position="80"/>
    </location>
</feature>
<evidence type="ECO:0000256" key="2">
    <source>
        <dbReference type="SAM" id="SignalP"/>
    </source>
</evidence>
<keyword evidence="2" id="KW-0732">Signal</keyword>
<dbReference type="InParanoid" id="A0A3N4KN51"/>
<dbReference type="EMBL" id="ML119189">
    <property type="protein sequence ID" value="RPB07255.1"/>
    <property type="molecule type" value="Genomic_DNA"/>
</dbReference>
<evidence type="ECO:0000313" key="3">
    <source>
        <dbReference type="EMBL" id="RPB07255.1"/>
    </source>
</evidence>
<evidence type="ECO:0000313" key="4">
    <source>
        <dbReference type="Proteomes" id="UP000277580"/>
    </source>
</evidence>
<name>A0A3N4KN51_9PEZI</name>